<evidence type="ECO:0000256" key="1">
    <source>
        <dbReference type="SAM" id="Phobius"/>
    </source>
</evidence>
<evidence type="ECO:0000259" key="2">
    <source>
        <dbReference type="SMART" id="SM00460"/>
    </source>
</evidence>
<gene>
    <name evidence="3" type="ORF">SAMN05421753_10854</name>
</gene>
<dbReference type="Proteomes" id="UP000199518">
    <property type="component" value="Unassembled WGS sequence"/>
</dbReference>
<keyword evidence="1" id="KW-1133">Transmembrane helix</keyword>
<sequence>MQQTFQISATLLVCLASLILAGAEESPLPALTIPLAVGTWWFVDRLRIQLFPAWVATGLALLAFVAAGLEYQLFEQQSLLGVGGHLLTYLTWSFLLRPKDSREYWWLFALSVLQVAVSALLTFSIWFGLGLLIFNLLAIWTLSVFLLYRSTRSTDPDILTGAQLVLAGPAGQPASGSSIGQVWNGVAPGPQVRLLTRRFFGNTVFVFGLSLLIGSLFFLFIPRVWANSSLLERLGSAGRALTGFSNEVRLGDMGEILEDKNEVLTVRAFHVDADNIVDNDRQFTMAELVQFFGHEPLFRGGVLETYEDGRWRHHPPSNRDIRTTMGIDEASIRVHFDLQPIGSQTVFSYGNVIGARATIRSFSLRWNLFSNELQRGQETDLGAGFAYDIYTNNQPPDAWTYVWRQRMLQRWRDEAAEFPRRAASPLEQFDGYLRELTAIPKSLEPLFPVTARVVGSASNPLETAQKIETWFTASGEFDYTTKLSVDDASIDPILDFVTNRRKGHCEYFASAMAMMLRTQQIPSRVINGFKGGVFSVQTNSIRVQQLHAHAWVEAYIDGHWLTFDPTPGMRDETVQKIERAPSRVSELWIDAQQSWSKLSQLSQDAQQTRIYRPLLRLSRAILNVFGELLKGNASFLQSIAETVRNPSRWFSVEGGALAGAAMLLLSGGIWLGRRLWRLIQHWNALAAAQRALHHGPHRTVPFYERFTSILREHGIIQRPTQTAREFVDDSLLMIQPRLAAAGIAGWPMELVEKFYRVRFGGDHLSEADVTQLDLRLNELESSLKTADAEAR</sequence>
<protein>
    <recommendedName>
        <fullName evidence="2">Transglutaminase-like domain-containing protein</fullName>
    </recommendedName>
</protein>
<keyword evidence="4" id="KW-1185">Reference proteome</keyword>
<feature type="transmembrane region" description="Helical" evidence="1">
    <location>
        <begin position="129"/>
        <end position="148"/>
    </location>
</feature>
<evidence type="ECO:0000313" key="3">
    <source>
        <dbReference type="EMBL" id="SFI34857.1"/>
    </source>
</evidence>
<proteinExistence type="predicted"/>
<dbReference type="InterPro" id="IPR021878">
    <property type="entry name" value="TgpA_N"/>
</dbReference>
<dbReference type="SUPFAM" id="SSF54001">
    <property type="entry name" value="Cysteine proteinases"/>
    <property type="match status" value="1"/>
</dbReference>
<dbReference type="Pfam" id="PF01841">
    <property type="entry name" value="Transglut_core"/>
    <property type="match status" value="1"/>
</dbReference>
<feature type="transmembrane region" description="Helical" evidence="1">
    <location>
        <begin position="47"/>
        <end position="69"/>
    </location>
</feature>
<accession>A0A1I3HH05</accession>
<feature type="transmembrane region" description="Helical" evidence="1">
    <location>
        <begin position="104"/>
        <end position="123"/>
    </location>
</feature>
<dbReference type="InterPro" id="IPR052901">
    <property type="entry name" value="Bact_TGase-like"/>
</dbReference>
<feature type="domain" description="Transglutaminase-like" evidence="2">
    <location>
        <begin position="497"/>
        <end position="567"/>
    </location>
</feature>
<dbReference type="OrthoDB" id="9804872at2"/>
<dbReference type="SMART" id="SM00460">
    <property type="entry name" value="TGc"/>
    <property type="match status" value="1"/>
</dbReference>
<keyword evidence="1" id="KW-0472">Membrane</keyword>
<dbReference type="RefSeq" id="WP_092050285.1">
    <property type="nucleotide sequence ID" value="NZ_FOQD01000008.1"/>
</dbReference>
<name>A0A1I3HH05_9PLAN</name>
<dbReference type="PANTHER" id="PTHR42736">
    <property type="entry name" value="PROTEIN-GLUTAMINE GAMMA-GLUTAMYLTRANSFERASE"/>
    <property type="match status" value="1"/>
</dbReference>
<feature type="transmembrane region" description="Helical" evidence="1">
    <location>
        <begin position="199"/>
        <end position="221"/>
    </location>
</feature>
<dbReference type="EMBL" id="FOQD01000008">
    <property type="protein sequence ID" value="SFI34857.1"/>
    <property type="molecule type" value="Genomic_DNA"/>
</dbReference>
<evidence type="ECO:0000313" key="4">
    <source>
        <dbReference type="Proteomes" id="UP000199518"/>
    </source>
</evidence>
<dbReference type="Pfam" id="PF11992">
    <property type="entry name" value="TgpA_N"/>
    <property type="match status" value="1"/>
</dbReference>
<organism evidence="3 4">
    <name type="scientific">Planctomicrobium piriforme</name>
    <dbReference type="NCBI Taxonomy" id="1576369"/>
    <lineage>
        <taxon>Bacteria</taxon>
        <taxon>Pseudomonadati</taxon>
        <taxon>Planctomycetota</taxon>
        <taxon>Planctomycetia</taxon>
        <taxon>Planctomycetales</taxon>
        <taxon>Planctomycetaceae</taxon>
        <taxon>Planctomicrobium</taxon>
    </lineage>
</organism>
<dbReference type="InterPro" id="IPR038765">
    <property type="entry name" value="Papain-like_cys_pep_sf"/>
</dbReference>
<dbReference type="STRING" id="1576369.SAMN05421753_10854"/>
<dbReference type="PANTHER" id="PTHR42736:SF1">
    <property type="entry name" value="PROTEIN-GLUTAMINE GAMMA-GLUTAMYLTRANSFERASE"/>
    <property type="match status" value="1"/>
</dbReference>
<dbReference type="Gene3D" id="3.10.620.30">
    <property type="match status" value="1"/>
</dbReference>
<dbReference type="InterPro" id="IPR002931">
    <property type="entry name" value="Transglutaminase-like"/>
</dbReference>
<dbReference type="AlphaFoldDB" id="A0A1I3HH05"/>
<reference evidence="4" key="1">
    <citation type="submission" date="2016-10" db="EMBL/GenBank/DDBJ databases">
        <authorList>
            <person name="Varghese N."/>
            <person name="Submissions S."/>
        </authorList>
    </citation>
    <scope>NUCLEOTIDE SEQUENCE [LARGE SCALE GENOMIC DNA]</scope>
    <source>
        <strain evidence="4">DSM 26348</strain>
    </source>
</reference>
<keyword evidence="1" id="KW-0812">Transmembrane</keyword>